<name>A0AAV0DG47_9ASTE</name>
<reference evidence="1" key="1">
    <citation type="submission" date="2022-07" db="EMBL/GenBank/DDBJ databases">
        <authorList>
            <person name="Macas J."/>
            <person name="Novak P."/>
            <person name="Neumann P."/>
        </authorList>
    </citation>
    <scope>NUCLEOTIDE SEQUENCE</scope>
</reference>
<protein>
    <submittedName>
        <fullName evidence="1">Uncharacterized protein</fullName>
    </submittedName>
</protein>
<dbReference type="Proteomes" id="UP001152523">
    <property type="component" value="Unassembled WGS sequence"/>
</dbReference>
<proteinExistence type="predicted"/>
<comment type="caution">
    <text evidence="1">The sequence shown here is derived from an EMBL/GenBank/DDBJ whole genome shotgun (WGS) entry which is preliminary data.</text>
</comment>
<keyword evidence="2" id="KW-1185">Reference proteome</keyword>
<organism evidence="1 2">
    <name type="scientific">Cuscuta epithymum</name>
    <dbReference type="NCBI Taxonomy" id="186058"/>
    <lineage>
        <taxon>Eukaryota</taxon>
        <taxon>Viridiplantae</taxon>
        <taxon>Streptophyta</taxon>
        <taxon>Embryophyta</taxon>
        <taxon>Tracheophyta</taxon>
        <taxon>Spermatophyta</taxon>
        <taxon>Magnoliopsida</taxon>
        <taxon>eudicotyledons</taxon>
        <taxon>Gunneridae</taxon>
        <taxon>Pentapetalae</taxon>
        <taxon>asterids</taxon>
        <taxon>lamiids</taxon>
        <taxon>Solanales</taxon>
        <taxon>Convolvulaceae</taxon>
        <taxon>Cuscuteae</taxon>
        <taxon>Cuscuta</taxon>
        <taxon>Cuscuta subgen. Cuscuta</taxon>
    </lineage>
</organism>
<evidence type="ECO:0000313" key="1">
    <source>
        <dbReference type="EMBL" id="CAH9100584.1"/>
    </source>
</evidence>
<evidence type="ECO:0000313" key="2">
    <source>
        <dbReference type="Proteomes" id="UP001152523"/>
    </source>
</evidence>
<dbReference type="AlphaFoldDB" id="A0AAV0DG47"/>
<sequence length="413" mass="46728">MKQSHRRQIPTLSELNDRPPLQLQLAASNRIGCPVIGMMRTHETRRARQGRSMKRQKVDRPGRTLFVLSLEHLFVIKNIENAVESYCSVTKLPNECMGMLELESKIFLVGGQKYDRWGWGPPFRDSFSRGIHEVKQHSNSVSIVPSRIMPKMNEGKLNPIVQKFGSKIFVLHRGPAINLDELNGGYSTRAFECFDSAFPEKGWVVKSGVPFLYDAWAYGGHIVHEFHRIGEKLYLTAVNGKGERFYVFDFKTEEWSKDDCFFVGNHRCMGSPKCVVSAPGLDDDTYVVFGFLNVHSPKFRAELFTQGKGCSCYQNVHGIFNLKGLGGEDMGCTFVEMGNGDYLGLLTAWEFKTGDFYLLVSTFSLEVLAARVPPIQSLNEPIKMKFLSINRKNQQKFKIPGVDFSYFAGVACL</sequence>
<accession>A0AAV0DG47</accession>
<gene>
    <name evidence="1" type="ORF">CEPIT_LOCUS15347</name>
</gene>
<dbReference type="EMBL" id="CAMAPF010000108">
    <property type="protein sequence ID" value="CAH9100584.1"/>
    <property type="molecule type" value="Genomic_DNA"/>
</dbReference>